<dbReference type="InterPro" id="IPR011990">
    <property type="entry name" value="TPR-like_helical_dom_sf"/>
</dbReference>
<dbReference type="STRING" id="456.Ljor_0932"/>
<dbReference type="PANTHER" id="PTHR11102">
    <property type="entry name" value="SEL-1-LIKE PROTEIN"/>
    <property type="match status" value="1"/>
</dbReference>
<dbReference type="EMBL" id="LNYJ01000011">
    <property type="protein sequence ID" value="KTD16626.1"/>
    <property type="molecule type" value="Genomic_DNA"/>
</dbReference>
<dbReference type="RefSeq" id="WP_058470466.1">
    <property type="nucleotide sequence ID" value="NZ_CAAAIC010000002.1"/>
</dbReference>
<dbReference type="InterPro" id="IPR006597">
    <property type="entry name" value="Sel1-like"/>
</dbReference>
<organism evidence="1 2">
    <name type="scientific">Legionella jordanis</name>
    <dbReference type="NCBI Taxonomy" id="456"/>
    <lineage>
        <taxon>Bacteria</taxon>
        <taxon>Pseudomonadati</taxon>
        <taxon>Pseudomonadota</taxon>
        <taxon>Gammaproteobacteria</taxon>
        <taxon>Legionellales</taxon>
        <taxon>Legionellaceae</taxon>
        <taxon>Legionella</taxon>
    </lineage>
</organism>
<dbReference type="SMART" id="SM00671">
    <property type="entry name" value="SEL1"/>
    <property type="match status" value="22"/>
</dbReference>
<evidence type="ECO:0000313" key="1">
    <source>
        <dbReference type="EMBL" id="KTD16626.1"/>
    </source>
</evidence>
<protein>
    <submittedName>
        <fullName evidence="1">Enhanced entry protein EnhC</fullName>
    </submittedName>
</protein>
<dbReference type="AlphaFoldDB" id="A0A0W0V962"/>
<proteinExistence type="predicted"/>
<dbReference type="InterPro" id="IPR050767">
    <property type="entry name" value="Sel1_AlgK"/>
</dbReference>
<comment type="caution">
    <text evidence="1">The sequence shown here is derived from an EMBL/GenBank/DDBJ whole genome shotgun (WGS) entry which is preliminary data.</text>
</comment>
<reference evidence="1 2" key="1">
    <citation type="submission" date="2015-11" db="EMBL/GenBank/DDBJ databases">
        <title>Genomic analysis of 38 Legionella species identifies large and diverse effector repertoires.</title>
        <authorList>
            <person name="Burstein D."/>
            <person name="Amaro F."/>
            <person name="Zusman T."/>
            <person name="Lifshitz Z."/>
            <person name="Cohen O."/>
            <person name="Gilbert J.A."/>
            <person name="Pupko T."/>
            <person name="Shuman H.A."/>
            <person name="Segal G."/>
        </authorList>
    </citation>
    <scope>NUCLEOTIDE SEQUENCE [LARGE SCALE GENOMIC DNA]</scope>
    <source>
        <strain evidence="1 2">BL-540</strain>
    </source>
</reference>
<gene>
    <name evidence="1" type="primary">enhC</name>
    <name evidence="1" type="ORF">Ljor_0932</name>
</gene>
<dbReference type="Gene3D" id="1.25.40.10">
    <property type="entry name" value="Tetratricopeptide repeat domain"/>
    <property type="match status" value="5"/>
</dbReference>
<dbReference type="Proteomes" id="UP000055035">
    <property type="component" value="Unassembled WGS sequence"/>
</dbReference>
<evidence type="ECO:0000313" key="2">
    <source>
        <dbReference type="Proteomes" id="UP000055035"/>
    </source>
</evidence>
<accession>A0A0W0V962</accession>
<sequence length="1211" mass="133844">MKSFVPWFCLVAATGSQSVYAVNGLEAYRQGNYPLAAQTLAKEAEKDPIANYYLGRMRLYGYGELKNNAMALRYFEQAGEKGVLEAQLLLARYHLIDAKDPEKALYWFKKAAAAGDLNAQLYCAAANLFGFGTKVNADAARKYYIDAAKRGNAIAQYTIAEYFLDARNAANKKLGLIWLNKAVEQGNPKAQLKMAELHLTGKLLPKDEVKANALINQAVAQGYIPALRKLGELAVAKNDFDAAKDWYTKAAAANDTEAEMALANLYLDSKNKLYNPKTAFMWVLQAARNGSAEAQTILAGMYQSGNGVSADPALAAQWQQKAKETAAFKAKTKPAIEVSQWLSNGKISNFNIDGFRLGGIYNAWKNPRALKENNYNVAPLMETVSRGELYNPKFAMMQPKEIAISEYFDMIASALNQDSANSFFQQRYSLDPQMEALQLTSSLAVAHPENYSVAQQNLPYAFSDDPQPFNYLDQLTRGWLYQSNMQAVLSELYGRAILGESAAQFQLGQLYDYGIAVAKNIPQAITYYELAAMQQDVRAEYNLGLLYLEGKTTPVDYYKGISWLTDAAFKGNVHAQYALANIYEKGFKDPAGNLVIQPDPQRAVSMYYLASSNHFGPAQYRLAEYLVKQKNSGLSVAAKTNRAKLIKRLYAGAVQEGVAEANLPLAFYNAMDQDPKKQAHAFEVAKQEAKKGNSYAALLLGIMYERGIAVAANDAESLYWYQQAGLNPVNSFILGTYYAEGSGVSKDLERGKALLQQAADAGFSYANLNLAVLKQEHAEDFLPELDKARQLGNSTAGLLLADYYLASGSDPKNMQQARDIYQYFADKGDKEAQLKLAYLYDQGLGTEQNPELAARWYTAAAEQGQPTAQFLLARMHQLGRIGNAPDYEQAKKWYSASKSNYPRSAVALGFIYETVDDDYQRASENYQLAAEKNNKAGQFNLGLIYEDGKGMSVDYTKAKTLFNQAADAGLKQAMSQLGEIYFNGFAGNREEQQALHWYKKAAALGDSTALYQLGLLSETGVGTKLDFADAVNYYQQSAEKGNDKAKLALARMYQYGLGVIKDNQKAAEIYTGLAANNNAYAQYQLALLQLEGINGQPKVDEGKRLLAQASANGSLLARKTLQWLDAQQQDRLSFIEPVVLNQTPTLARQSANLMYFDALSEWNGGNEIMSRMILNQIMNQFPQYIPAKRAFEQLNQEGLPTAPVNLSSAAE</sequence>
<dbReference type="PATRIC" id="fig|456.5.peg.990"/>
<dbReference type="Pfam" id="PF08238">
    <property type="entry name" value="Sel1"/>
    <property type="match status" value="21"/>
</dbReference>
<dbReference type="OrthoDB" id="6114904at2"/>
<dbReference type="SUPFAM" id="SSF81901">
    <property type="entry name" value="HCP-like"/>
    <property type="match status" value="5"/>
</dbReference>
<keyword evidence="2" id="KW-1185">Reference proteome</keyword>
<dbReference type="PANTHER" id="PTHR11102:SF160">
    <property type="entry name" value="ERAD-ASSOCIATED E3 UBIQUITIN-PROTEIN LIGASE COMPONENT HRD3"/>
    <property type="match status" value="1"/>
</dbReference>
<name>A0A0W0V962_9GAMM</name>